<dbReference type="PANTHER" id="PTHR46268">
    <property type="entry name" value="STRESS RESPONSE PROTEIN NHAX"/>
    <property type="match status" value="1"/>
</dbReference>
<comment type="caution">
    <text evidence="3">The sequence shown here is derived from an EMBL/GenBank/DDBJ whole genome shotgun (WGS) entry which is preliminary data.</text>
</comment>
<dbReference type="CDD" id="cd00293">
    <property type="entry name" value="USP-like"/>
    <property type="match status" value="1"/>
</dbReference>
<dbReference type="RefSeq" id="WP_124542543.1">
    <property type="nucleotide sequence ID" value="NZ_QUSW01000007.1"/>
</dbReference>
<sequence>MFKHLLLPTDGSALSEKAVLQGLRLARGFRGRVTGIHVVPEFHVLTYRTDMLEDTREEFLADCRKQAEKFLAFVDKAAREEGVLCDTFVRVSDHPYEAIVDTAQEHGCDLIVMASHGQRGARSRMVGSETTKVLTHTTLPVLVIR</sequence>
<dbReference type="PANTHER" id="PTHR46268:SF6">
    <property type="entry name" value="UNIVERSAL STRESS PROTEIN UP12"/>
    <property type="match status" value="1"/>
</dbReference>
<dbReference type="InterPro" id="IPR006015">
    <property type="entry name" value="Universal_stress_UspA"/>
</dbReference>
<accession>A0A3N7HJT2</accession>
<keyword evidence="4" id="KW-1185">Reference proteome</keyword>
<evidence type="ECO:0000256" key="1">
    <source>
        <dbReference type="ARBA" id="ARBA00008791"/>
    </source>
</evidence>
<reference evidence="3 4" key="2">
    <citation type="submission" date="2018-12" db="EMBL/GenBank/DDBJ databases">
        <title>Rhizobacter gummiphilus sp. nov., a rubber-degrading bacterium isolated from the soil of a botanical garden in Japan.</title>
        <authorList>
            <person name="Shunsuke S.S."/>
        </authorList>
    </citation>
    <scope>NUCLEOTIDE SEQUENCE [LARGE SCALE GENOMIC DNA]</scope>
    <source>
        <strain evidence="3 4">S-16</strain>
    </source>
</reference>
<organism evidence="3 4">
    <name type="scientific">Piscinibacter terrae</name>
    <dbReference type="NCBI Taxonomy" id="2496871"/>
    <lineage>
        <taxon>Bacteria</taxon>
        <taxon>Pseudomonadati</taxon>
        <taxon>Pseudomonadota</taxon>
        <taxon>Betaproteobacteria</taxon>
        <taxon>Burkholderiales</taxon>
        <taxon>Sphaerotilaceae</taxon>
        <taxon>Piscinibacter</taxon>
    </lineage>
</organism>
<dbReference type="AlphaFoldDB" id="A0A3N7HJT2"/>
<dbReference type="Proteomes" id="UP000267464">
    <property type="component" value="Unassembled WGS sequence"/>
</dbReference>
<dbReference type="SUPFAM" id="SSF52402">
    <property type="entry name" value="Adenine nucleotide alpha hydrolases-like"/>
    <property type="match status" value="1"/>
</dbReference>
<evidence type="ECO:0000259" key="2">
    <source>
        <dbReference type="Pfam" id="PF00582"/>
    </source>
</evidence>
<gene>
    <name evidence="3" type="ORF">DZC73_21975</name>
</gene>
<reference evidence="3 4" key="1">
    <citation type="submission" date="2018-08" db="EMBL/GenBank/DDBJ databases">
        <authorList>
            <person name="Khan S.A."/>
            <person name="Jeon C.O."/>
            <person name="Chun B.H."/>
            <person name="Jeong S.E."/>
        </authorList>
    </citation>
    <scope>NUCLEOTIDE SEQUENCE [LARGE SCALE GENOMIC DNA]</scope>
    <source>
        <strain evidence="3 4">S-16</strain>
    </source>
</reference>
<dbReference type="Pfam" id="PF00582">
    <property type="entry name" value="Usp"/>
    <property type="match status" value="1"/>
</dbReference>
<evidence type="ECO:0000313" key="4">
    <source>
        <dbReference type="Proteomes" id="UP000267464"/>
    </source>
</evidence>
<dbReference type="PRINTS" id="PR01438">
    <property type="entry name" value="UNVRSLSTRESS"/>
</dbReference>
<dbReference type="EMBL" id="QUSW01000007">
    <property type="protein sequence ID" value="RQP22330.1"/>
    <property type="molecule type" value="Genomic_DNA"/>
</dbReference>
<name>A0A3N7HJT2_9BURK</name>
<feature type="domain" description="UspA" evidence="2">
    <location>
        <begin position="1"/>
        <end position="145"/>
    </location>
</feature>
<dbReference type="Gene3D" id="3.40.50.620">
    <property type="entry name" value="HUPs"/>
    <property type="match status" value="1"/>
</dbReference>
<proteinExistence type="inferred from homology"/>
<protein>
    <submittedName>
        <fullName evidence="3">Universal stress protein</fullName>
    </submittedName>
</protein>
<dbReference type="OrthoDB" id="5295044at2"/>
<dbReference type="InterPro" id="IPR014729">
    <property type="entry name" value="Rossmann-like_a/b/a_fold"/>
</dbReference>
<dbReference type="InterPro" id="IPR006016">
    <property type="entry name" value="UspA"/>
</dbReference>
<comment type="similarity">
    <text evidence="1">Belongs to the universal stress protein A family.</text>
</comment>
<evidence type="ECO:0000313" key="3">
    <source>
        <dbReference type="EMBL" id="RQP22330.1"/>
    </source>
</evidence>